<dbReference type="InterPro" id="IPR046450">
    <property type="entry name" value="PA_dom_sf"/>
</dbReference>
<dbReference type="EMBL" id="PYFT01000001">
    <property type="protein sequence ID" value="PSR55491.1"/>
    <property type="molecule type" value="Genomic_DNA"/>
</dbReference>
<feature type="domain" description="Peptidase M28" evidence="1">
    <location>
        <begin position="319"/>
        <end position="530"/>
    </location>
</feature>
<dbReference type="PANTHER" id="PTHR12147">
    <property type="entry name" value="METALLOPEPTIDASE M28 FAMILY MEMBER"/>
    <property type="match status" value="1"/>
</dbReference>
<dbReference type="Gene3D" id="3.40.630.10">
    <property type="entry name" value="Zn peptidases"/>
    <property type="match status" value="2"/>
</dbReference>
<dbReference type="PANTHER" id="PTHR12147:SF26">
    <property type="entry name" value="PEPTIDASE M28 DOMAIN-CONTAINING PROTEIN"/>
    <property type="match status" value="1"/>
</dbReference>
<dbReference type="RefSeq" id="WP_106931670.1">
    <property type="nucleotide sequence ID" value="NZ_PYFT01000001.1"/>
</dbReference>
<accession>A0A2T2YJ10</accession>
<sequence length="548" mass="61169">MNKNLYAIALATIILAGSCTRQKTSTVIPKTEVLTDVTKLRAAAPTYASTITVADLTKHLTTIASDAYEGRETGEKGQKMAAEYISNQFKADGLTGPVKEGNNPYYQTFNLEKTSWDEGYVTIDGKRFIFLTDFYVQGDPTFTTEQNLETVFVGYGIEDSAYTDYNNVDVTGKVAVMFVGEPTNRQGKSIITQTSKPSAWSTDWKRKSTVAAQKGAVAIILIGSRTSQDEFDQYVARIKAVAERASVKFPKEKAETPEVPGIFIGPEMGGRLLNATSRNLVNYHGQVSKAGQAITSPFKPIKTIQVKLARKRELLPTENVLGLVEGTDKKDEIVVVTAHYDHVGVQNGKVYNGADDDGSGTVTVMELAQAFAQAKKDGFGPRRSMLFMTVTGEEKGLLGSEYYTDHPVLPLENTVVDLNIDMIGRLDKEHDNDKNYVYVIGSDKLSSELHAINEAANKQYTQLKLDYRFNDPEDPNRFYYRSDHYNFAKNNIPVAFFFNGVHDDYHQETDEVDKILFDKIEKIGRLVFYTAWELANRDDRIKVDSNKK</sequence>
<dbReference type="PROSITE" id="PS00018">
    <property type="entry name" value="EF_HAND_1"/>
    <property type="match status" value="1"/>
</dbReference>
<dbReference type="OrthoDB" id="844214at2"/>
<dbReference type="Proteomes" id="UP000240357">
    <property type="component" value="Unassembled WGS sequence"/>
</dbReference>
<organism evidence="2 3">
    <name type="scientific">Adhaeribacter arboris</name>
    <dbReference type="NCBI Taxonomy" id="2072846"/>
    <lineage>
        <taxon>Bacteria</taxon>
        <taxon>Pseudomonadati</taxon>
        <taxon>Bacteroidota</taxon>
        <taxon>Cytophagia</taxon>
        <taxon>Cytophagales</taxon>
        <taxon>Hymenobacteraceae</taxon>
        <taxon>Adhaeribacter</taxon>
    </lineage>
</organism>
<keyword evidence="3" id="KW-1185">Reference proteome</keyword>
<reference evidence="2 3" key="1">
    <citation type="submission" date="2018-03" db="EMBL/GenBank/DDBJ databases">
        <title>Adhaeribacter sp. HMF7605 Genome sequencing and assembly.</title>
        <authorList>
            <person name="Kang H."/>
            <person name="Kang J."/>
            <person name="Cha I."/>
            <person name="Kim H."/>
            <person name="Joh K."/>
        </authorList>
    </citation>
    <scope>NUCLEOTIDE SEQUENCE [LARGE SCALE GENOMIC DNA]</scope>
    <source>
        <strain evidence="2 3">HMF7605</strain>
    </source>
</reference>
<dbReference type="SUPFAM" id="SSF52025">
    <property type="entry name" value="PA domain"/>
    <property type="match status" value="1"/>
</dbReference>
<dbReference type="InterPro" id="IPR018247">
    <property type="entry name" value="EF_Hand_1_Ca_BS"/>
</dbReference>
<dbReference type="InterPro" id="IPR007484">
    <property type="entry name" value="Peptidase_M28"/>
</dbReference>
<dbReference type="GO" id="GO:0008235">
    <property type="term" value="F:metalloexopeptidase activity"/>
    <property type="evidence" value="ECO:0007669"/>
    <property type="project" value="InterPro"/>
</dbReference>
<name>A0A2T2YJ10_9BACT</name>
<evidence type="ECO:0000313" key="3">
    <source>
        <dbReference type="Proteomes" id="UP000240357"/>
    </source>
</evidence>
<dbReference type="InterPro" id="IPR045175">
    <property type="entry name" value="M28_fam"/>
</dbReference>
<dbReference type="AlphaFoldDB" id="A0A2T2YJ10"/>
<gene>
    <name evidence="2" type="ORF">AHMF7605_19255</name>
</gene>
<comment type="caution">
    <text evidence="2">The sequence shown here is derived from an EMBL/GenBank/DDBJ whole genome shotgun (WGS) entry which is preliminary data.</text>
</comment>
<dbReference type="GO" id="GO:0006508">
    <property type="term" value="P:proteolysis"/>
    <property type="evidence" value="ECO:0007669"/>
    <property type="project" value="InterPro"/>
</dbReference>
<evidence type="ECO:0000259" key="1">
    <source>
        <dbReference type="Pfam" id="PF04389"/>
    </source>
</evidence>
<dbReference type="PROSITE" id="PS51257">
    <property type="entry name" value="PROKAR_LIPOPROTEIN"/>
    <property type="match status" value="1"/>
</dbReference>
<evidence type="ECO:0000313" key="2">
    <source>
        <dbReference type="EMBL" id="PSR55491.1"/>
    </source>
</evidence>
<proteinExistence type="predicted"/>
<dbReference type="SUPFAM" id="SSF53187">
    <property type="entry name" value="Zn-dependent exopeptidases"/>
    <property type="match status" value="1"/>
</dbReference>
<dbReference type="Gene3D" id="3.50.30.30">
    <property type="match status" value="1"/>
</dbReference>
<protein>
    <submittedName>
        <fullName evidence="2">Peptidase M28</fullName>
    </submittedName>
</protein>
<dbReference type="Pfam" id="PF04389">
    <property type="entry name" value="Peptidase_M28"/>
    <property type="match status" value="1"/>
</dbReference>